<dbReference type="InterPro" id="IPR032875">
    <property type="entry name" value="Succ_CoA_lig_flav_dom"/>
</dbReference>
<dbReference type="PANTHER" id="PTHR42793">
    <property type="entry name" value="COA BINDING DOMAIN CONTAINING PROTEIN"/>
    <property type="match status" value="1"/>
</dbReference>
<dbReference type="AlphaFoldDB" id="A0A4R4YDH0"/>
<evidence type="ECO:0000313" key="3">
    <source>
        <dbReference type="Proteomes" id="UP000294947"/>
    </source>
</evidence>
<keyword evidence="3" id="KW-1185">Reference proteome</keyword>
<name>A0A4R4YDH0_9PSEU</name>
<protein>
    <submittedName>
        <fullName evidence="2">CoA-binding protein</fullName>
    </submittedName>
</protein>
<reference evidence="2 3" key="1">
    <citation type="submission" date="2019-03" db="EMBL/GenBank/DDBJ databases">
        <title>Draft genome sequences of novel Actinobacteria.</title>
        <authorList>
            <person name="Sahin N."/>
            <person name="Ay H."/>
            <person name="Saygin H."/>
        </authorList>
    </citation>
    <scope>NUCLEOTIDE SEQUENCE [LARGE SCALE GENOMIC DNA]</scope>
    <source>
        <strain evidence="2 3">7K502</strain>
    </source>
</reference>
<dbReference type="Gene3D" id="3.40.50.720">
    <property type="entry name" value="NAD(P)-binding Rossmann-like Domain"/>
    <property type="match status" value="1"/>
</dbReference>
<dbReference type="Gene3D" id="3.40.50.261">
    <property type="entry name" value="Succinyl-CoA synthetase domains"/>
    <property type="match status" value="2"/>
</dbReference>
<dbReference type="RefSeq" id="WP_132490450.1">
    <property type="nucleotide sequence ID" value="NZ_SMKW01000045.1"/>
</dbReference>
<dbReference type="SUPFAM" id="SSF51735">
    <property type="entry name" value="NAD(P)-binding Rossmann-fold domains"/>
    <property type="match status" value="1"/>
</dbReference>
<comment type="caution">
    <text evidence="2">The sequence shown here is derived from an EMBL/GenBank/DDBJ whole genome shotgun (WGS) entry which is preliminary data.</text>
</comment>
<evidence type="ECO:0000313" key="2">
    <source>
        <dbReference type="EMBL" id="TDD42725.1"/>
    </source>
</evidence>
<dbReference type="Proteomes" id="UP000294947">
    <property type="component" value="Unassembled WGS sequence"/>
</dbReference>
<dbReference type="OrthoDB" id="190266at2"/>
<dbReference type="InterPro" id="IPR013815">
    <property type="entry name" value="ATP_grasp_subdomain_1"/>
</dbReference>
<dbReference type="Pfam" id="PF13607">
    <property type="entry name" value="Succ_CoA_lig"/>
    <property type="match status" value="1"/>
</dbReference>
<dbReference type="Pfam" id="PF13380">
    <property type="entry name" value="CoA_binding_2"/>
    <property type="match status" value="1"/>
</dbReference>
<dbReference type="EMBL" id="SMKW01000045">
    <property type="protein sequence ID" value="TDD42725.1"/>
    <property type="molecule type" value="Genomic_DNA"/>
</dbReference>
<evidence type="ECO:0000259" key="1">
    <source>
        <dbReference type="SMART" id="SM00881"/>
    </source>
</evidence>
<dbReference type="SUPFAM" id="SSF56059">
    <property type="entry name" value="Glutathione synthetase ATP-binding domain-like"/>
    <property type="match status" value="1"/>
</dbReference>
<dbReference type="SUPFAM" id="SSF52210">
    <property type="entry name" value="Succinyl-CoA synthetase domains"/>
    <property type="match status" value="2"/>
</dbReference>
<proteinExistence type="predicted"/>
<dbReference type="InterPro" id="IPR016102">
    <property type="entry name" value="Succinyl-CoA_synth-like"/>
</dbReference>
<dbReference type="Pfam" id="PF13549">
    <property type="entry name" value="ATP-grasp_5"/>
    <property type="match status" value="1"/>
</dbReference>
<accession>A0A4R4YDH0</accession>
<dbReference type="Gene3D" id="3.30.470.20">
    <property type="entry name" value="ATP-grasp fold, B domain"/>
    <property type="match status" value="1"/>
</dbReference>
<dbReference type="SMART" id="SM00881">
    <property type="entry name" value="CoA_binding"/>
    <property type="match status" value="1"/>
</dbReference>
<organism evidence="2 3">
    <name type="scientific">Saccharopolyspora elongata</name>
    <dbReference type="NCBI Taxonomy" id="2530387"/>
    <lineage>
        <taxon>Bacteria</taxon>
        <taxon>Bacillati</taxon>
        <taxon>Actinomycetota</taxon>
        <taxon>Actinomycetes</taxon>
        <taxon>Pseudonocardiales</taxon>
        <taxon>Pseudonocardiaceae</taxon>
        <taxon>Saccharopolyspora</taxon>
    </lineage>
</organism>
<dbReference type="Gene3D" id="3.30.1490.20">
    <property type="entry name" value="ATP-grasp fold, A domain"/>
    <property type="match status" value="1"/>
</dbReference>
<sequence length="669" mass="69734">MPLDSLFFPKAIGVIGLSARPGSWGSRVVEILRSGGFGGELYAVEPRNRDVDLPILDDLAESGKLLDVLVVAVPAEAAIEVIERARRGGVGAVVLFSSGFAEDGADGRERQQRLREAAGDMPVLGPNCLGVISKPASANVTTTAYVARPAPPPGPVSLVSQSGAVGFVLASLLDARGVGFTYYASVGNEACLEVTDIGGYLVERPDVRVLGLYVEQIRDPEALERLGRRAVELGKRIVVLKAGASEAGQRATLSHTAAVAGDQLLFDALCRDAGIVVAEDDESFADLVVALQREVSLPPRPNIAVLSMSGGAGAIIADRLAALGAEVRPLSGKTRDRIEELELAGVASTDNPIDLGGQFYRSSDAFGQLLALLDEDPEVDGVVCCFTFGDLFPELYRDLAEKIAALDSPSWLVWACPPPGALVGTPPGVVYPSIAGLIRALPGVIRPAQLDVEIGEQDVSAAVELLKPHTGVVTEIDAREVLRELGVRYVDTAVAGEDLPPADRYVVKIDSPDAPHRARLGLVKLGVAASDVSGTCAELLARAGELGLAGARAVIQPQLAHQGEIAVGAVRDPHYGPALLIGPGGSRVEEEGLARQVLRLPARPGAIARALADAAPQLSTVEFAAVLARLGELVVRVPALAELDINPLLLTTDGAPVAVDSLIVVSEEA</sequence>
<dbReference type="InterPro" id="IPR003781">
    <property type="entry name" value="CoA-bd"/>
</dbReference>
<dbReference type="GO" id="GO:0005524">
    <property type="term" value="F:ATP binding"/>
    <property type="evidence" value="ECO:0007669"/>
    <property type="project" value="InterPro"/>
</dbReference>
<gene>
    <name evidence="2" type="ORF">E1288_28820</name>
</gene>
<dbReference type="PANTHER" id="PTHR42793:SF1">
    <property type="entry name" value="PEPTIDYL-LYSINE N-ACETYLTRANSFERASE PATZ"/>
    <property type="match status" value="1"/>
</dbReference>
<feature type="domain" description="CoA-binding" evidence="1">
    <location>
        <begin position="6"/>
        <end position="100"/>
    </location>
</feature>
<dbReference type="InterPro" id="IPR036291">
    <property type="entry name" value="NAD(P)-bd_dom_sf"/>
</dbReference>